<dbReference type="EC" id="1.14.19.55" evidence="38"/>
<dbReference type="InterPro" id="IPR050346">
    <property type="entry name" value="FMO-like"/>
</dbReference>
<evidence type="ECO:0000256" key="14">
    <source>
        <dbReference type="ARBA" id="ARBA00022989"/>
    </source>
</evidence>
<comment type="cofactor">
    <cofactor evidence="1">
        <name>FAD</name>
        <dbReference type="ChEBI" id="CHEBI:57692"/>
    </cofactor>
</comment>
<evidence type="ECO:0000256" key="13">
    <source>
        <dbReference type="ARBA" id="ARBA00022857"/>
    </source>
</evidence>
<evidence type="ECO:0000256" key="21">
    <source>
        <dbReference type="ARBA" id="ARBA00045722"/>
    </source>
</evidence>
<keyword evidence="10" id="KW-0812">Transmembrane</keyword>
<name>W5TA63_9NOCA</name>
<comment type="catalytic activity">
    <reaction evidence="22">
        <text>hexan-3-one + NADPH + O2 + H(+) = propyl propanoate + NADP(+) + H2O</text>
        <dbReference type="Rhea" id="RHEA:54848"/>
        <dbReference type="ChEBI" id="CHEBI:15377"/>
        <dbReference type="ChEBI" id="CHEBI:15378"/>
        <dbReference type="ChEBI" id="CHEBI:15379"/>
        <dbReference type="ChEBI" id="CHEBI:57783"/>
        <dbReference type="ChEBI" id="CHEBI:58349"/>
        <dbReference type="ChEBI" id="CHEBI:89828"/>
        <dbReference type="ChEBI" id="CHEBI:89891"/>
    </reaction>
    <physiologicalReaction direction="left-to-right" evidence="22">
        <dbReference type="Rhea" id="RHEA:54849"/>
    </physiologicalReaction>
</comment>
<dbReference type="GO" id="GO:0050661">
    <property type="term" value="F:NADP binding"/>
    <property type="evidence" value="ECO:0007669"/>
    <property type="project" value="InterPro"/>
</dbReference>
<proteinExistence type="inferred from homology"/>
<comment type="catalytic activity">
    <reaction evidence="32">
        <text>3-bromo-4-hydroxybenzoate + bromide + NADPH + O2 + 3 H(+) = 2,4-dibromophenol + CO2 + NADP(+) + 2 H2O</text>
        <dbReference type="Rhea" id="RHEA:56356"/>
        <dbReference type="ChEBI" id="CHEBI:15377"/>
        <dbReference type="ChEBI" id="CHEBI:15378"/>
        <dbReference type="ChEBI" id="CHEBI:15379"/>
        <dbReference type="ChEBI" id="CHEBI:15858"/>
        <dbReference type="ChEBI" id="CHEBI:16526"/>
        <dbReference type="ChEBI" id="CHEBI:34238"/>
        <dbReference type="ChEBI" id="CHEBI:57783"/>
        <dbReference type="ChEBI" id="CHEBI:58349"/>
        <dbReference type="ChEBI" id="CHEBI:140203"/>
    </reaction>
    <physiologicalReaction direction="left-to-right" evidence="32">
        <dbReference type="Rhea" id="RHEA:56357"/>
    </physiologicalReaction>
</comment>
<dbReference type="SUPFAM" id="SSF51905">
    <property type="entry name" value="FAD/NAD(P)-binding domain"/>
    <property type="match status" value="3"/>
</dbReference>
<dbReference type="GO" id="GO:0004499">
    <property type="term" value="F:N,N-dimethylaniline monooxygenase activity"/>
    <property type="evidence" value="ECO:0007669"/>
    <property type="project" value="InterPro"/>
</dbReference>
<evidence type="ECO:0000256" key="30">
    <source>
        <dbReference type="ARBA" id="ARBA00049443"/>
    </source>
</evidence>
<evidence type="ECO:0000256" key="6">
    <source>
        <dbReference type="ARBA" id="ARBA00019213"/>
    </source>
</evidence>
<evidence type="ECO:0000256" key="37">
    <source>
        <dbReference type="ARBA" id="ARBA00052260"/>
    </source>
</evidence>
<comment type="subcellular location">
    <subcellularLocation>
        <location evidence="2">Microsome membrane</location>
    </subcellularLocation>
</comment>
<evidence type="ECO:0000256" key="10">
    <source>
        <dbReference type="ARBA" id="ARBA00022692"/>
    </source>
</evidence>
<evidence type="ECO:0000256" key="17">
    <source>
        <dbReference type="ARBA" id="ARBA00023136"/>
    </source>
</evidence>
<comment type="catalytic activity">
    <reaction evidence="29">
        <text>heptan-4-one + NADPH + O2 + H(+) = propyl butanoate + NADP(+) + H2O</text>
        <dbReference type="Rhea" id="RHEA:54852"/>
        <dbReference type="ChEBI" id="CHEBI:15377"/>
        <dbReference type="ChEBI" id="CHEBI:15378"/>
        <dbReference type="ChEBI" id="CHEBI:15379"/>
        <dbReference type="ChEBI" id="CHEBI:57783"/>
        <dbReference type="ChEBI" id="CHEBI:58349"/>
        <dbReference type="ChEBI" id="CHEBI:89484"/>
        <dbReference type="ChEBI" id="CHEBI:89719"/>
    </reaction>
    <physiologicalReaction direction="left-to-right" evidence="29">
        <dbReference type="Rhea" id="RHEA:54853"/>
    </physiologicalReaction>
</comment>
<comment type="catalytic activity">
    <reaction evidence="36">
        <text>3,4-dihydroxybenzoate + 2 bromide + 2 NADPH + 2 O2 + 5 H(+) = 3,5-dibromobenzene-1,2-diol + CO2 + 2 NADP(+) + 4 H2O</text>
        <dbReference type="Rhea" id="RHEA:56368"/>
        <dbReference type="ChEBI" id="CHEBI:15377"/>
        <dbReference type="ChEBI" id="CHEBI:15378"/>
        <dbReference type="ChEBI" id="CHEBI:15379"/>
        <dbReference type="ChEBI" id="CHEBI:15858"/>
        <dbReference type="ChEBI" id="CHEBI:16526"/>
        <dbReference type="ChEBI" id="CHEBI:36241"/>
        <dbReference type="ChEBI" id="CHEBI:57783"/>
        <dbReference type="ChEBI" id="CHEBI:58349"/>
        <dbReference type="ChEBI" id="CHEBI:140214"/>
        <dbReference type="EC" id="1.14.19.55"/>
    </reaction>
    <physiologicalReaction direction="left-to-right" evidence="36">
        <dbReference type="Rhea" id="RHEA:56369"/>
    </physiologicalReaction>
</comment>
<comment type="function">
    <text evidence="21">Acts as a Baeyer-Villiger monooxygenase on a broad range of substrates. Catalyzes the insertion of an oxygen atom into a carbon-carbon bond adjacent to a carbonyl, which converts ketones to esters. Active on diverse carbonyl compounds, whereas soft nucleophiles are mostly non- or poorly reactive. In contrast with other forms of FMO it is non- or poorly active on 'classical' substrates such as drugs, pesticides, and dietary components containing soft nucleophilic heteroatoms. Able to oxidize drug molecules bearing a carbonyl group on an aliphatic chain, such as nabumetone and pentoxifylline. Also, in the absence of substrates, shows slow but yet significant NADPH oxidase activity. Acts as a positive modulator of cholesterol biosynthesis as well as glucose homeostasis, promoting metabolic aging via pleiotropic effects.</text>
</comment>
<comment type="catalytic activity">
    <reaction evidence="25">
        <text>NADPH + O2 + H(+) = H2O2 + NADP(+)</text>
        <dbReference type="Rhea" id="RHEA:11260"/>
        <dbReference type="ChEBI" id="CHEBI:15378"/>
        <dbReference type="ChEBI" id="CHEBI:15379"/>
        <dbReference type="ChEBI" id="CHEBI:16240"/>
        <dbReference type="ChEBI" id="CHEBI:57783"/>
        <dbReference type="ChEBI" id="CHEBI:58349"/>
        <dbReference type="EC" id="1.6.3.1"/>
    </reaction>
    <physiologicalReaction direction="left-to-right" evidence="25">
        <dbReference type="Rhea" id="RHEA:11261"/>
    </physiologicalReaction>
</comment>
<dbReference type="InterPro" id="IPR036188">
    <property type="entry name" value="FAD/NAD-bd_sf"/>
</dbReference>
<dbReference type="Pfam" id="PF00743">
    <property type="entry name" value="FMO-like"/>
    <property type="match status" value="1"/>
</dbReference>
<gene>
    <name evidence="40" type="ORF">NONO_c14320</name>
</gene>
<evidence type="ECO:0000256" key="33">
    <source>
        <dbReference type="ARBA" id="ARBA00050583"/>
    </source>
</evidence>
<evidence type="ECO:0000256" key="11">
    <source>
        <dbReference type="ARBA" id="ARBA00022827"/>
    </source>
</evidence>
<comment type="catalytic activity">
    <reaction evidence="27">
        <text>octan-3-one + NADPH + O2 + H(+) = ethyl hexanoate + NADP(+) + H2O</text>
        <dbReference type="Rhea" id="RHEA:54856"/>
        <dbReference type="ChEBI" id="CHEBI:15377"/>
        <dbReference type="ChEBI" id="CHEBI:15378"/>
        <dbReference type="ChEBI" id="CHEBI:15379"/>
        <dbReference type="ChEBI" id="CHEBI:57783"/>
        <dbReference type="ChEBI" id="CHEBI:58349"/>
        <dbReference type="ChEBI" id="CHEBI:80946"/>
        <dbReference type="ChEBI" id="CHEBI:86055"/>
    </reaction>
    <physiologicalReaction direction="left-to-right" evidence="27">
        <dbReference type="Rhea" id="RHEA:54857"/>
    </physiologicalReaction>
</comment>
<evidence type="ECO:0000256" key="31">
    <source>
        <dbReference type="ARBA" id="ARBA00049475"/>
    </source>
</evidence>
<evidence type="ECO:0000256" key="32">
    <source>
        <dbReference type="ARBA" id="ARBA00050194"/>
    </source>
</evidence>
<keyword evidence="40" id="KW-0503">Monooxygenase</keyword>
<evidence type="ECO:0000256" key="15">
    <source>
        <dbReference type="ARBA" id="ARBA00023002"/>
    </source>
</evidence>
<accession>W5TA63</accession>
<keyword evidence="12" id="KW-0492">Microsome</keyword>
<evidence type="ECO:0000256" key="24">
    <source>
        <dbReference type="ARBA" id="ARBA00047855"/>
    </source>
</evidence>
<evidence type="ECO:0000313" key="41">
    <source>
        <dbReference type="Proteomes" id="UP000019150"/>
    </source>
</evidence>
<evidence type="ECO:0000256" key="3">
    <source>
        <dbReference type="ARBA" id="ARBA00009183"/>
    </source>
</evidence>
<dbReference type="HOGENOM" id="CLU_006909_8_3_11"/>
<evidence type="ECO:0000256" key="19">
    <source>
        <dbReference type="ARBA" id="ARBA00033213"/>
    </source>
</evidence>
<dbReference type="RefSeq" id="WP_025347753.1">
    <property type="nucleotide sequence ID" value="NZ_CP006850.1"/>
</dbReference>
<evidence type="ECO:0000256" key="9">
    <source>
        <dbReference type="ARBA" id="ARBA00022630"/>
    </source>
</evidence>
<evidence type="ECO:0000256" key="20">
    <source>
        <dbReference type="ARBA" id="ARBA00033301"/>
    </source>
</evidence>
<evidence type="ECO:0000256" key="22">
    <source>
        <dbReference type="ARBA" id="ARBA00047426"/>
    </source>
</evidence>
<dbReference type="EMBL" id="CP006850">
    <property type="protein sequence ID" value="AHH16235.1"/>
    <property type="molecule type" value="Genomic_DNA"/>
</dbReference>
<evidence type="ECO:0000256" key="1">
    <source>
        <dbReference type="ARBA" id="ARBA00001974"/>
    </source>
</evidence>
<keyword evidence="8" id="KW-0597">Phosphoprotein</keyword>
<comment type="catalytic activity">
    <reaction evidence="35">
        <text>3,4-dihydroxybenzoate + bromide + NADPH + O2 + 2 H(+) = 3-bromo-4,5-dihydroxybenzoate + NADP(+) + 2 H2O</text>
        <dbReference type="Rhea" id="RHEA:56372"/>
        <dbReference type="ChEBI" id="CHEBI:15377"/>
        <dbReference type="ChEBI" id="CHEBI:15378"/>
        <dbReference type="ChEBI" id="CHEBI:15379"/>
        <dbReference type="ChEBI" id="CHEBI:15858"/>
        <dbReference type="ChEBI" id="CHEBI:36241"/>
        <dbReference type="ChEBI" id="CHEBI:57783"/>
        <dbReference type="ChEBI" id="CHEBI:58349"/>
        <dbReference type="ChEBI" id="CHEBI:140211"/>
    </reaction>
    <physiologicalReaction direction="left-to-right" evidence="35">
        <dbReference type="Rhea" id="RHEA:56373"/>
    </physiologicalReaction>
</comment>
<evidence type="ECO:0000256" key="8">
    <source>
        <dbReference type="ARBA" id="ARBA00022553"/>
    </source>
</evidence>
<keyword evidence="17" id="KW-0472">Membrane</keyword>
<evidence type="ECO:0000256" key="35">
    <source>
        <dbReference type="ARBA" id="ARBA00051726"/>
    </source>
</evidence>
<dbReference type="InterPro" id="IPR002257">
    <property type="entry name" value="Flavin_mOase_5"/>
</dbReference>
<reference evidence="40 41" key="1">
    <citation type="journal article" date="2014" name="Appl. Environ. Microbiol.">
        <title>Insights into the Microbial Degradation of Rubber and Gutta-Percha by Analysis of the Complete Genome of Nocardia nova SH22a.</title>
        <authorList>
            <person name="Luo Q."/>
            <person name="Hiessl S."/>
            <person name="Poehlein A."/>
            <person name="Daniel R."/>
            <person name="Steinbuchel A."/>
        </authorList>
    </citation>
    <scope>NUCLEOTIDE SEQUENCE [LARGE SCALE GENOMIC DNA]</scope>
    <source>
        <strain evidence="40">SH22a</strain>
    </source>
</reference>
<dbReference type="eggNOG" id="COG2072">
    <property type="taxonomic scope" value="Bacteria"/>
</dbReference>
<evidence type="ECO:0000313" key="40">
    <source>
        <dbReference type="EMBL" id="AHH16235.1"/>
    </source>
</evidence>
<dbReference type="Gene3D" id="3.50.50.60">
    <property type="entry name" value="FAD/NAD(P)-binding domain"/>
    <property type="match status" value="1"/>
</dbReference>
<dbReference type="STRING" id="1415166.NONO_c14320"/>
<dbReference type="GO" id="GO:0016174">
    <property type="term" value="F:NAD(P)H oxidase H2O2-forming activity"/>
    <property type="evidence" value="ECO:0007669"/>
    <property type="project" value="UniProtKB-EC"/>
</dbReference>
<keyword evidence="9" id="KW-0285">Flavoprotein</keyword>
<dbReference type="PIRSF" id="PIRSF000332">
    <property type="entry name" value="FMO"/>
    <property type="match status" value="1"/>
</dbReference>
<dbReference type="PANTHER" id="PTHR23023">
    <property type="entry name" value="DIMETHYLANILINE MONOOXYGENASE"/>
    <property type="match status" value="1"/>
</dbReference>
<comment type="catalytic activity">
    <reaction evidence="30">
        <text>N,N-dimethylaniline + NADPH + O2 + H(+) = N,N-dimethylaniline N-oxide + NADP(+) + H2O</text>
        <dbReference type="Rhea" id="RHEA:24468"/>
        <dbReference type="ChEBI" id="CHEBI:15377"/>
        <dbReference type="ChEBI" id="CHEBI:15378"/>
        <dbReference type="ChEBI" id="CHEBI:15379"/>
        <dbReference type="ChEBI" id="CHEBI:16269"/>
        <dbReference type="ChEBI" id="CHEBI:17735"/>
        <dbReference type="ChEBI" id="CHEBI:57783"/>
        <dbReference type="ChEBI" id="CHEBI:58349"/>
        <dbReference type="EC" id="1.14.13.8"/>
    </reaction>
    <physiologicalReaction direction="left-to-right" evidence="30">
        <dbReference type="Rhea" id="RHEA:24469"/>
    </physiologicalReaction>
</comment>
<dbReference type="KEGG" id="nno:NONO_c14320"/>
<evidence type="ECO:0000256" key="38">
    <source>
        <dbReference type="ARBA" id="ARBA00066870"/>
    </source>
</evidence>
<evidence type="ECO:0000256" key="29">
    <source>
        <dbReference type="ARBA" id="ARBA00048990"/>
    </source>
</evidence>
<keyword evidence="7" id="KW-0488">Methylation</keyword>
<keyword evidence="15" id="KW-0560">Oxidoreductase</keyword>
<keyword evidence="16" id="KW-0443">Lipid metabolism</keyword>
<evidence type="ECO:0000256" key="28">
    <source>
        <dbReference type="ARBA" id="ARBA00048989"/>
    </source>
</evidence>
<comment type="similarity">
    <text evidence="3">Belongs to the FMO family.</text>
</comment>
<evidence type="ECO:0000256" key="25">
    <source>
        <dbReference type="ARBA" id="ARBA00047864"/>
    </source>
</evidence>
<dbReference type="InterPro" id="IPR000960">
    <property type="entry name" value="Flavin_mOase"/>
</dbReference>
<sequence length="456" mass="50862">MDTRELPRVCVIGAGPSGISAAKRLAEYGIPFDCYEASDEVGGNWYYKNPNGMSACYQSLHIDTSKYRLQFEDFPAPGHWPDFPHHSQLFEYFKDYVEHFGLREHIRFNAKVVGAERDTDGLWSITTESGDTETYDALIVCNGHHWNPRLPDYPGEFDGVLMHSHAYNDPFDPVDMRGKRIVVVGMGNSGLDIASELSQRFIAEKLFVSARRGVWVLPKYVNGVAADRRSTPAWMPPKFALKVRQRSIRKFLGAMSGYGLPDPDHLPLEAHPSASEEFLHRAGCGDITAKPAITRLDGKRVHFADGSVEEIDVVLCATGYHISFPFFSDPALLPDAENRLSLYQLMMKPGIDNLFYLGLAQPLPTLVNFAEQQSKFVAAYLSGRYHLPSAPEMETAMAQREARRAARYYDSPRHTIQIEFVSYVGGLTKELELGGKRAAAAGNTLPVPARAAESVR</sequence>
<keyword evidence="14" id="KW-1133">Transmembrane helix</keyword>
<evidence type="ECO:0000256" key="18">
    <source>
        <dbReference type="ARBA" id="ARBA00029728"/>
    </source>
</evidence>
<keyword evidence="41" id="KW-1185">Reference proteome</keyword>
<dbReference type="PATRIC" id="fig|1415166.3.peg.1458"/>
<comment type="catalytic activity">
    <reaction evidence="34">
        <text>bromide + 4-hydroxybenzoate + NADPH + O2 + 2 H(+) = 3-bromo-4-hydroxybenzoate + NADP(+) + 2 H2O</text>
        <dbReference type="Rhea" id="RHEA:56352"/>
        <dbReference type="ChEBI" id="CHEBI:15377"/>
        <dbReference type="ChEBI" id="CHEBI:15378"/>
        <dbReference type="ChEBI" id="CHEBI:15379"/>
        <dbReference type="ChEBI" id="CHEBI:15858"/>
        <dbReference type="ChEBI" id="CHEBI:17879"/>
        <dbReference type="ChEBI" id="CHEBI:57783"/>
        <dbReference type="ChEBI" id="CHEBI:58349"/>
        <dbReference type="ChEBI" id="CHEBI:140203"/>
    </reaction>
    <physiologicalReaction direction="left-to-right" evidence="34">
        <dbReference type="Rhea" id="RHEA:56353"/>
    </physiologicalReaction>
</comment>
<dbReference type="EC" id="1.6.3.1" evidence="5"/>
<comment type="catalytic activity">
    <reaction evidence="28">
        <text>(2E)-geranial + NADPH + O2 + H(+) = (1E)-2,6-dimethylhepta-1,5-dien-1-yl formate + NADP(+) + H2O</text>
        <dbReference type="Rhea" id="RHEA:54860"/>
        <dbReference type="ChEBI" id="CHEBI:15377"/>
        <dbReference type="ChEBI" id="CHEBI:15378"/>
        <dbReference type="ChEBI" id="CHEBI:15379"/>
        <dbReference type="ChEBI" id="CHEBI:16980"/>
        <dbReference type="ChEBI" id="CHEBI:57783"/>
        <dbReference type="ChEBI" id="CHEBI:58349"/>
        <dbReference type="ChEBI" id="CHEBI:138375"/>
    </reaction>
    <physiologicalReaction direction="left-to-right" evidence="28">
        <dbReference type="Rhea" id="RHEA:54861"/>
    </physiologicalReaction>
</comment>
<dbReference type="PRINTS" id="PR00370">
    <property type="entry name" value="FMOXYGENASE"/>
</dbReference>
<dbReference type="Proteomes" id="UP000019150">
    <property type="component" value="Chromosome"/>
</dbReference>
<comment type="catalytic activity">
    <reaction evidence="33">
        <text>3-bromo-4,5-dihydroxybenzoate + bromide + NADPH + O2 + 3 H(+) = 3,5-dibromobenzene-1,2-diol + CO2 + NADP(+) + 2 H2O</text>
        <dbReference type="Rhea" id="RHEA:56376"/>
        <dbReference type="ChEBI" id="CHEBI:15377"/>
        <dbReference type="ChEBI" id="CHEBI:15378"/>
        <dbReference type="ChEBI" id="CHEBI:15379"/>
        <dbReference type="ChEBI" id="CHEBI:15858"/>
        <dbReference type="ChEBI" id="CHEBI:16526"/>
        <dbReference type="ChEBI" id="CHEBI:57783"/>
        <dbReference type="ChEBI" id="CHEBI:58349"/>
        <dbReference type="ChEBI" id="CHEBI:140211"/>
        <dbReference type="ChEBI" id="CHEBI:140214"/>
    </reaction>
    <physiologicalReaction direction="left-to-right" evidence="33">
        <dbReference type="Rhea" id="RHEA:56377"/>
    </physiologicalReaction>
</comment>
<dbReference type="InterPro" id="IPR020946">
    <property type="entry name" value="Flavin_mOase-like"/>
</dbReference>
<keyword evidence="11" id="KW-0274">FAD</keyword>
<comment type="catalytic activity">
    <reaction evidence="23">
        <text>heptan-2-one + NADPH + O2 + H(+) = pentyl acetate + NADP(+) + H2O</text>
        <dbReference type="Rhea" id="RHEA:54836"/>
        <dbReference type="ChEBI" id="CHEBI:5672"/>
        <dbReference type="ChEBI" id="CHEBI:15377"/>
        <dbReference type="ChEBI" id="CHEBI:15378"/>
        <dbReference type="ChEBI" id="CHEBI:15379"/>
        <dbReference type="ChEBI" id="CHEBI:57783"/>
        <dbReference type="ChEBI" id="CHEBI:58349"/>
        <dbReference type="ChEBI" id="CHEBI:87362"/>
    </reaction>
    <physiologicalReaction direction="left-to-right" evidence="23">
        <dbReference type="Rhea" id="RHEA:54837"/>
    </physiologicalReaction>
</comment>
<evidence type="ECO:0000256" key="16">
    <source>
        <dbReference type="ARBA" id="ARBA00023098"/>
    </source>
</evidence>
<comment type="catalytic activity">
    <reaction evidence="26">
        <text>hexan-3-one + NADPH + O2 + H(+) = ethyl butanoate + NADP(+) + H2O</text>
        <dbReference type="Rhea" id="RHEA:54844"/>
        <dbReference type="ChEBI" id="CHEBI:15377"/>
        <dbReference type="ChEBI" id="CHEBI:15378"/>
        <dbReference type="ChEBI" id="CHEBI:15379"/>
        <dbReference type="ChEBI" id="CHEBI:57783"/>
        <dbReference type="ChEBI" id="CHEBI:58349"/>
        <dbReference type="ChEBI" id="CHEBI:88764"/>
        <dbReference type="ChEBI" id="CHEBI:89891"/>
    </reaction>
    <physiologicalReaction direction="left-to-right" evidence="26">
        <dbReference type="Rhea" id="RHEA:54845"/>
    </physiologicalReaction>
</comment>
<organism evidence="40 41">
    <name type="scientific">Nocardia nova SH22a</name>
    <dbReference type="NCBI Taxonomy" id="1415166"/>
    <lineage>
        <taxon>Bacteria</taxon>
        <taxon>Bacillati</taxon>
        <taxon>Actinomycetota</taxon>
        <taxon>Actinomycetes</taxon>
        <taxon>Mycobacteriales</taxon>
        <taxon>Nocardiaceae</taxon>
        <taxon>Nocardia</taxon>
    </lineage>
</organism>
<evidence type="ECO:0000256" key="2">
    <source>
        <dbReference type="ARBA" id="ARBA00004524"/>
    </source>
</evidence>
<dbReference type="GO" id="GO:0006629">
    <property type="term" value="P:lipid metabolic process"/>
    <property type="evidence" value="ECO:0007669"/>
    <property type="project" value="UniProtKB-KW"/>
</dbReference>
<dbReference type="PRINTS" id="PR01125">
    <property type="entry name" value="FMOXYGENASE5"/>
</dbReference>
<evidence type="ECO:0000256" key="34">
    <source>
        <dbReference type="ARBA" id="ARBA00051354"/>
    </source>
</evidence>
<evidence type="ECO:0000256" key="23">
    <source>
        <dbReference type="ARBA" id="ARBA00047574"/>
    </source>
</evidence>
<keyword evidence="12" id="KW-0256">Endoplasmic reticulum</keyword>
<evidence type="ECO:0000256" key="26">
    <source>
        <dbReference type="ARBA" id="ARBA00047977"/>
    </source>
</evidence>
<dbReference type="GO" id="GO:0050660">
    <property type="term" value="F:flavin adenine dinucleotide binding"/>
    <property type="evidence" value="ECO:0007669"/>
    <property type="project" value="InterPro"/>
</dbReference>
<evidence type="ECO:0000256" key="39">
    <source>
        <dbReference type="ARBA" id="ARBA00069832"/>
    </source>
</evidence>
<comment type="catalytic activity">
    <reaction evidence="24">
        <text>sulcatone + NADPH + O2 + H(+) = 4-methylpent-3-en-1-yl acetate + NADP(+) + H2O</text>
        <dbReference type="Rhea" id="RHEA:54864"/>
        <dbReference type="ChEBI" id="CHEBI:15377"/>
        <dbReference type="ChEBI" id="CHEBI:15378"/>
        <dbReference type="ChEBI" id="CHEBI:15379"/>
        <dbReference type="ChEBI" id="CHEBI:16310"/>
        <dbReference type="ChEBI" id="CHEBI:57783"/>
        <dbReference type="ChEBI" id="CHEBI:58349"/>
        <dbReference type="ChEBI" id="CHEBI:138373"/>
    </reaction>
    <physiologicalReaction direction="left-to-right" evidence="24">
        <dbReference type="Rhea" id="RHEA:54865"/>
    </physiologicalReaction>
</comment>
<protein>
    <recommendedName>
        <fullName evidence="39">4-hydroxybenzoate brominase (decarboxylating)</fullName>
        <ecNumber evidence="38">1.14.19.55</ecNumber>
        <ecNumber evidence="5">1.6.3.1</ecNumber>
    </recommendedName>
    <alternativeName>
        <fullName evidence="20">Dimethylaniline monooxygenase [N-oxide-forming] 5</fullName>
    </alternativeName>
    <alternativeName>
        <fullName evidence="18">Dimethylaniline oxidase 5</fullName>
    </alternativeName>
    <alternativeName>
        <fullName evidence="6">Flavin-containing monooxygenase 5</fullName>
    </alternativeName>
    <alternativeName>
        <fullName evidence="19">NADPH oxidase</fullName>
    </alternativeName>
</protein>
<dbReference type="FunFam" id="3.50.50.60:FF:000023">
    <property type="entry name" value="Dimethylaniline monooxygenase [N-oxide-forming]"/>
    <property type="match status" value="1"/>
</dbReference>
<dbReference type="AlphaFoldDB" id="W5TA63"/>
<comment type="catalytic activity">
    <reaction evidence="37">
        <text>2 bromide + 4-hydroxybenzoate + 2 NADPH + 2 O2 + 5 H(+) = 2,4-dibromophenol + CO2 + 2 NADP(+) + 4 H2O</text>
        <dbReference type="Rhea" id="RHEA:56348"/>
        <dbReference type="ChEBI" id="CHEBI:15377"/>
        <dbReference type="ChEBI" id="CHEBI:15378"/>
        <dbReference type="ChEBI" id="CHEBI:15379"/>
        <dbReference type="ChEBI" id="CHEBI:15858"/>
        <dbReference type="ChEBI" id="CHEBI:16526"/>
        <dbReference type="ChEBI" id="CHEBI:17879"/>
        <dbReference type="ChEBI" id="CHEBI:34238"/>
        <dbReference type="ChEBI" id="CHEBI:57783"/>
        <dbReference type="ChEBI" id="CHEBI:58349"/>
        <dbReference type="EC" id="1.14.19.55"/>
    </reaction>
    <physiologicalReaction direction="left-to-right" evidence="37">
        <dbReference type="Rhea" id="RHEA:56349"/>
    </physiologicalReaction>
</comment>
<evidence type="ECO:0000256" key="36">
    <source>
        <dbReference type="ARBA" id="ARBA00052183"/>
    </source>
</evidence>
<evidence type="ECO:0000256" key="7">
    <source>
        <dbReference type="ARBA" id="ARBA00022481"/>
    </source>
</evidence>
<evidence type="ECO:0000256" key="27">
    <source>
        <dbReference type="ARBA" id="ARBA00048459"/>
    </source>
</evidence>
<comment type="similarity">
    <text evidence="4">Belongs to the FAD-binding monooxygenase family.</text>
</comment>
<comment type="catalytic activity">
    <reaction evidence="31">
        <text>octan-3-one + NADPH + O2 + H(+) = pentyl propanoate + NADP(+) + H2O</text>
        <dbReference type="Rhea" id="RHEA:54840"/>
        <dbReference type="ChEBI" id="CHEBI:15377"/>
        <dbReference type="ChEBI" id="CHEBI:15378"/>
        <dbReference type="ChEBI" id="CHEBI:15379"/>
        <dbReference type="ChEBI" id="CHEBI:57783"/>
        <dbReference type="ChEBI" id="CHEBI:58349"/>
        <dbReference type="ChEBI" id="CHEBI:80946"/>
        <dbReference type="ChEBI" id="CHEBI:87373"/>
    </reaction>
    <physiologicalReaction direction="left-to-right" evidence="31">
        <dbReference type="Rhea" id="RHEA:54841"/>
    </physiologicalReaction>
</comment>
<evidence type="ECO:0000256" key="12">
    <source>
        <dbReference type="ARBA" id="ARBA00022848"/>
    </source>
</evidence>
<keyword evidence="13" id="KW-0521">NADP</keyword>
<evidence type="ECO:0000256" key="4">
    <source>
        <dbReference type="ARBA" id="ARBA00010139"/>
    </source>
</evidence>
<evidence type="ECO:0000256" key="5">
    <source>
        <dbReference type="ARBA" id="ARBA00012698"/>
    </source>
</evidence>